<dbReference type="AlphaFoldDB" id="A0A645I031"/>
<dbReference type="EMBL" id="VSSQ01102430">
    <property type="protein sequence ID" value="MPN43799.1"/>
    <property type="molecule type" value="Genomic_DNA"/>
</dbReference>
<reference evidence="1" key="1">
    <citation type="submission" date="2019-08" db="EMBL/GenBank/DDBJ databases">
        <authorList>
            <person name="Kucharzyk K."/>
            <person name="Murdoch R.W."/>
            <person name="Higgins S."/>
            <person name="Loffler F."/>
        </authorList>
    </citation>
    <scope>NUCLEOTIDE SEQUENCE</scope>
</reference>
<gene>
    <name evidence="1" type="ORF">SDC9_191360</name>
</gene>
<dbReference type="InterPro" id="IPR014718">
    <property type="entry name" value="GH-type_carb-bd"/>
</dbReference>
<name>A0A645I031_9ZZZZ</name>
<comment type="caution">
    <text evidence="1">The sequence shown here is derived from an EMBL/GenBank/DDBJ whole genome shotgun (WGS) entry which is preliminary data.</text>
</comment>
<dbReference type="GO" id="GO:0030246">
    <property type="term" value="F:carbohydrate binding"/>
    <property type="evidence" value="ECO:0007669"/>
    <property type="project" value="InterPro"/>
</dbReference>
<dbReference type="Pfam" id="PF14486">
    <property type="entry name" value="DUF4432"/>
    <property type="match status" value="1"/>
</dbReference>
<accession>A0A645I031</accession>
<sequence>MDHRYAELQEGSFEVGICDLSNTSEQEIRLHWEEGSIQASLKYDRQQLPAFSRWRLKNKDQHAVAWEPGTVTTQGRYFHDQNNLLRYLAPSEQAEFTLEFEFSERKE</sequence>
<organism evidence="1">
    <name type="scientific">bioreactor metagenome</name>
    <dbReference type="NCBI Taxonomy" id="1076179"/>
    <lineage>
        <taxon>unclassified sequences</taxon>
        <taxon>metagenomes</taxon>
        <taxon>ecological metagenomes</taxon>
    </lineage>
</organism>
<proteinExistence type="predicted"/>
<dbReference type="InterPro" id="IPR027839">
    <property type="entry name" value="DUF4432"/>
</dbReference>
<protein>
    <submittedName>
        <fullName evidence="1">Uncharacterized protein</fullName>
    </submittedName>
</protein>
<dbReference type="Gene3D" id="2.70.98.10">
    <property type="match status" value="1"/>
</dbReference>
<evidence type="ECO:0000313" key="1">
    <source>
        <dbReference type="EMBL" id="MPN43799.1"/>
    </source>
</evidence>